<feature type="chain" id="PRO_5045773710" evidence="2">
    <location>
        <begin position="21"/>
        <end position="678"/>
    </location>
</feature>
<dbReference type="SUPFAM" id="SSF49373">
    <property type="entry name" value="Invasin/intimin cell-adhesion fragments"/>
    <property type="match status" value="1"/>
</dbReference>
<name>A0ABW7IX27_9VIBR</name>
<feature type="region of interest" description="Disordered" evidence="1">
    <location>
        <begin position="30"/>
        <end position="81"/>
    </location>
</feature>
<sequence>MSIKSLVFVFLFTFSLGILTGCDNSSNGLPSQADQVSVNEPVNDGEKVDDETDKGRDSDGGVIVDTDEEPDTDDGGSNNGGEQEVILVNLSVQPDHSTIATNEQVNFQATASYSDDSTSIVTDEVVWQSDDSNLISILDSGLGTAISAGSTFIRATLTENGVTKSSEVAVTITGPTLMSITVSPKKFLLPASVKKPLTATAQYSDGTTEDITDKVTWSASETTLNNPNPPVGSDPIFVTVDANGVVFCDEFDNDDDLDNDTTITATYQGMQDTAQLTVFGSDVGPINVTPTFITLEKGNTQQFTATALLSMQGFISSTNVTQIFDSIRYSSWGWSSSDPSVVSIDRLTGLATVLTATNTPVEIIFERLEKQGVAMLQIKSASLESIIIESPTGNLIQGATKSVQVLASYNDGTTKDISAQQSLILSSSDANIIDITEGNELYANQAGTASLVASFDGVSSDSIEVVVESVPVESISVEPSSLSLAKGTVGQLTASATYSDGSTRDITDEASWMTKESDAVSVNSSGKVMTNAMPTNTNSVTVTATYRGHQATSDITVKDVAPQSITATLDSTELSVGEKGKITITATFSDGSNQDVTELAFVASLFPQLSVTPEGIIDAWLDGDFFLVYGYGFSYGYTRPSDPGFYEGIAYGYDYGYDVVLPTGGPTPFGSTETISIE</sequence>
<keyword evidence="2" id="KW-0732">Signal</keyword>
<proteinExistence type="predicted"/>
<organism evidence="4 5">
    <name type="scientific">Vibrio rumoiensis</name>
    <dbReference type="NCBI Taxonomy" id="76258"/>
    <lineage>
        <taxon>Bacteria</taxon>
        <taxon>Pseudomonadati</taxon>
        <taxon>Pseudomonadota</taxon>
        <taxon>Gammaproteobacteria</taxon>
        <taxon>Vibrionales</taxon>
        <taxon>Vibrionaceae</taxon>
        <taxon>Vibrio</taxon>
    </lineage>
</organism>
<dbReference type="InterPro" id="IPR008964">
    <property type="entry name" value="Invasin/intimin_cell_adhesion"/>
</dbReference>
<dbReference type="SMART" id="SM00635">
    <property type="entry name" value="BID_2"/>
    <property type="match status" value="4"/>
</dbReference>
<evidence type="ECO:0000256" key="2">
    <source>
        <dbReference type="SAM" id="SignalP"/>
    </source>
</evidence>
<feature type="domain" description="BIG2" evidence="3">
    <location>
        <begin position="471"/>
        <end position="556"/>
    </location>
</feature>
<comment type="caution">
    <text evidence="4">The sequence shown here is derived from an EMBL/GenBank/DDBJ whole genome shotgun (WGS) entry which is preliminary data.</text>
</comment>
<dbReference type="Proteomes" id="UP001607151">
    <property type="component" value="Unassembled WGS sequence"/>
</dbReference>
<dbReference type="Gene3D" id="2.60.40.1080">
    <property type="match status" value="5"/>
</dbReference>
<feature type="compositionally biased region" description="Acidic residues" evidence="1">
    <location>
        <begin position="65"/>
        <end position="74"/>
    </location>
</feature>
<reference evidence="4 5" key="1">
    <citation type="submission" date="2024-10" db="EMBL/GenBank/DDBJ databases">
        <authorList>
            <person name="Yibar A."/>
            <person name="Saticioglu I.B."/>
            <person name="Duman M."/>
            <person name="Ajmi N."/>
            <person name="Gurler F."/>
            <person name="Ay H."/>
            <person name="Onuk E."/>
            <person name="Guler S."/>
            <person name="Romalde J.L."/>
        </authorList>
    </citation>
    <scope>NUCLEOTIDE SEQUENCE [LARGE SCALE GENOMIC DNA]</scope>
    <source>
        <strain evidence="4 5">14-MA-B</strain>
    </source>
</reference>
<evidence type="ECO:0000313" key="4">
    <source>
        <dbReference type="EMBL" id="MFH0265590.1"/>
    </source>
</evidence>
<accession>A0ABW7IX27</accession>
<feature type="domain" description="BIG2" evidence="3">
    <location>
        <begin position="282"/>
        <end position="375"/>
    </location>
</feature>
<dbReference type="RefSeq" id="WP_394607726.1">
    <property type="nucleotide sequence ID" value="NZ_JBIHSN010000002.1"/>
</dbReference>
<dbReference type="InterPro" id="IPR003343">
    <property type="entry name" value="Big_2"/>
</dbReference>
<dbReference type="PROSITE" id="PS51257">
    <property type="entry name" value="PROKAR_LIPOPROTEIN"/>
    <property type="match status" value="1"/>
</dbReference>
<feature type="domain" description="BIG2" evidence="3">
    <location>
        <begin position="86"/>
        <end position="167"/>
    </location>
</feature>
<gene>
    <name evidence="4" type="ORF">ACGRQ9_08825</name>
</gene>
<feature type="signal peptide" evidence="2">
    <location>
        <begin position="1"/>
        <end position="20"/>
    </location>
</feature>
<protein>
    <submittedName>
        <fullName evidence="4">Ig-like domain-containing protein</fullName>
    </submittedName>
</protein>
<keyword evidence="5" id="KW-1185">Reference proteome</keyword>
<evidence type="ECO:0000259" key="3">
    <source>
        <dbReference type="SMART" id="SM00635"/>
    </source>
</evidence>
<feature type="compositionally biased region" description="Polar residues" evidence="1">
    <location>
        <begin position="30"/>
        <end position="40"/>
    </location>
</feature>
<dbReference type="EMBL" id="JBIHSN010000002">
    <property type="protein sequence ID" value="MFH0265590.1"/>
    <property type="molecule type" value="Genomic_DNA"/>
</dbReference>
<evidence type="ECO:0000256" key="1">
    <source>
        <dbReference type="SAM" id="MobiDB-lite"/>
    </source>
</evidence>
<evidence type="ECO:0000313" key="5">
    <source>
        <dbReference type="Proteomes" id="UP001607151"/>
    </source>
</evidence>
<feature type="domain" description="BIG2" evidence="3">
    <location>
        <begin position="176"/>
        <end position="277"/>
    </location>
</feature>